<dbReference type="InterPro" id="IPR016181">
    <property type="entry name" value="Acyl_CoA_acyltransferase"/>
</dbReference>
<evidence type="ECO:0000259" key="5">
    <source>
        <dbReference type="PROSITE" id="PS51186"/>
    </source>
</evidence>
<comment type="similarity">
    <text evidence="1">Belongs to the glycosyl hydrolase 3 family.</text>
</comment>
<organism evidence="6 7">
    <name type="scientific">Hyaloscypha variabilis (strain UAMH 11265 / GT02V1 / F)</name>
    <name type="common">Meliniomyces variabilis</name>
    <dbReference type="NCBI Taxonomy" id="1149755"/>
    <lineage>
        <taxon>Eukaryota</taxon>
        <taxon>Fungi</taxon>
        <taxon>Dikarya</taxon>
        <taxon>Ascomycota</taxon>
        <taxon>Pezizomycotina</taxon>
        <taxon>Leotiomycetes</taxon>
        <taxon>Helotiales</taxon>
        <taxon>Hyaloscyphaceae</taxon>
        <taxon>Hyaloscypha</taxon>
        <taxon>Hyaloscypha variabilis</taxon>
    </lineage>
</organism>
<dbReference type="EMBL" id="KZ613942">
    <property type="protein sequence ID" value="PMD43017.1"/>
    <property type="molecule type" value="Genomic_DNA"/>
</dbReference>
<dbReference type="PANTHER" id="PTHR30480:SF16">
    <property type="entry name" value="GLYCOSIDE HYDROLASE FAMILY 3 DOMAIN PROTEIN"/>
    <property type="match status" value="1"/>
</dbReference>
<dbReference type="AlphaFoldDB" id="A0A2J6RWY0"/>
<dbReference type="GO" id="GO:0004553">
    <property type="term" value="F:hydrolase activity, hydrolyzing O-glycosyl compounds"/>
    <property type="evidence" value="ECO:0007669"/>
    <property type="project" value="InterPro"/>
</dbReference>
<dbReference type="SUPFAM" id="SSF51445">
    <property type="entry name" value="(Trans)glycosidases"/>
    <property type="match status" value="1"/>
</dbReference>
<evidence type="ECO:0000313" key="7">
    <source>
        <dbReference type="Proteomes" id="UP000235786"/>
    </source>
</evidence>
<dbReference type="PROSITE" id="PS51186">
    <property type="entry name" value="GNAT"/>
    <property type="match status" value="2"/>
</dbReference>
<evidence type="ECO:0000256" key="2">
    <source>
        <dbReference type="ARBA" id="ARBA00022801"/>
    </source>
</evidence>
<proteinExistence type="inferred from homology"/>
<dbReference type="Gene3D" id="3.40.50.1700">
    <property type="entry name" value="Glycoside hydrolase family 3 C-terminal domain"/>
    <property type="match status" value="1"/>
</dbReference>
<dbReference type="OrthoDB" id="4215304at2759"/>
<dbReference type="InterPro" id="IPR050226">
    <property type="entry name" value="NagZ_Beta-hexosaminidase"/>
</dbReference>
<feature type="domain" description="N-acetyltransferase" evidence="5">
    <location>
        <begin position="565"/>
        <end position="728"/>
    </location>
</feature>
<evidence type="ECO:0000256" key="4">
    <source>
        <dbReference type="ARBA" id="ARBA00023295"/>
    </source>
</evidence>
<gene>
    <name evidence="6" type="ORF">L207DRAFT_552910</name>
</gene>
<accession>A0A2J6RWY0</accession>
<keyword evidence="4" id="KW-0326">Glycosidase</keyword>
<sequence length="879" mass="96277">MTEQTERTMEPWSEDELRTKVGQLFIVGFHGHEASEDIKTLIKIHKVGAVILFLRNVSTATQLIELTTSLQDITTAAGHEQGLFIAIDQENGLVTRIKPPVGAQLPGSMALGATGDASNGFKIASATAETLKAFGINMNYAPIADVNSEPKNPVIGVRSPSDDPEVVGRFVSAQVKGLSEGGILPCVKHFPGHGDTAVDSHFGLPVISKSKAELDACELKPFRRAVVEGAESVMTAHIAMPGIGDPDLDENDPSKKVPASLNPDAIKILREEMKFDGMIVSDCLEMDGVRATFGTEKGAVMALKAGTDCVMICHTISAQVGAIEQVVQAVKSGELSQQAIDASVERVRRLKRKYAIQNSAASLETLRQTTLHEAKSRNAKQAALAAEVYSKSTTLIRSEPGTIPINPSKVKVVFVSPGKTPLGGGAVDSGEEKTREAYTPASYIDLIRAHNPEAIDIRFHNGIQVSAEEEKHIAESDIIIFATRNASLSSYQKEFGLSMGQKYGNKLIVVATCDPYDFLEEKSEVKNYITIYEPTIPAFKAAVDVIFGLKKAQGRLPVSVPPPKHAIRPLTTSDDDLEHLWQLWHKIFPTWLIERQRLLTLLQHPPGRLCPYIHEKGFCLSYLNDGPQAKIAAVGVLPEYRGKGLGTAFITNAQIQLRKMARELGEGELKSLEIGSNFPRFWPQVLVDLPQEVKDFFIHRGFRKSTSPGVRDFYRDIRGAIAPPAVLERVSNMNIKFSPWSAELYEECIAKQRANKFSWVSVYEALAAYNQYDHVMVAFDPETNAQIGWTLMCTQAAAITQIFAFLPLMSSKGKTGLIAAVGVDESVRGKGVGLALMVTAIEDLQRRGVEGVCIDSVVIRGFYERLGFEVCWDYEGYVW</sequence>
<keyword evidence="7" id="KW-1185">Reference proteome</keyword>
<evidence type="ECO:0000256" key="1">
    <source>
        <dbReference type="ARBA" id="ARBA00005336"/>
    </source>
</evidence>
<dbReference type="Pfam" id="PF00583">
    <property type="entry name" value="Acetyltransf_1"/>
    <property type="match status" value="1"/>
</dbReference>
<dbReference type="InterPro" id="IPR036881">
    <property type="entry name" value="Glyco_hydro_3_C_sf"/>
</dbReference>
<name>A0A2J6RWY0_HYAVF</name>
<evidence type="ECO:0000313" key="6">
    <source>
        <dbReference type="EMBL" id="PMD43017.1"/>
    </source>
</evidence>
<dbReference type="InterPro" id="IPR000182">
    <property type="entry name" value="GNAT_dom"/>
</dbReference>
<keyword evidence="3" id="KW-0325">Glycoprotein</keyword>
<dbReference type="Proteomes" id="UP000235786">
    <property type="component" value="Unassembled WGS sequence"/>
</dbReference>
<dbReference type="InterPro" id="IPR001764">
    <property type="entry name" value="Glyco_hydro_3_N"/>
</dbReference>
<dbReference type="Pfam" id="PF00933">
    <property type="entry name" value="Glyco_hydro_3"/>
    <property type="match status" value="1"/>
</dbReference>
<dbReference type="Gene3D" id="3.40.630.30">
    <property type="match status" value="2"/>
</dbReference>
<keyword evidence="2 6" id="KW-0378">Hydrolase</keyword>
<dbReference type="Pfam" id="PF13508">
    <property type="entry name" value="Acetyltransf_7"/>
    <property type="match status" value="1"/>
</dbReference>
<dbReference type="GO" id="GO:0005975">
    <property type="term" value="P:carbohydrate metabolic process"/>
    <property type="evidence" value="ECO:0007669"/>
    <property type="project" value="InterPro"/>
</dbReference>
<dbReference type="Gene3D" id="3.20.20.300">
    <property type="entry name" value="Glycoside hydrolase, family 3, N-terminal domain"/>
    <property type="match status" value="1"/>
</dbReference>
<dbReference type="SUPFAM" id="SSF55729">
    <property type="entry name" value="Acyl-CoA N-acyltransferases (Nat)"/>
    <property type="match status" value="1"/>
</dbReference>
<dbReference type="GO" id="GO:0016747">
    <property type="term" value="F:acyltransferase activity, transferring groups other than amino-acyl groups"/>
    <property type="evidence" value="ECO:0007669"/>
    <property type="project" value="InterPro"/>
</dbReference>
<dbReference type="GO" id="GO:0009254">
    <property type="term" value="P:peptidoglycan turnover"/>
    <property type="evidence" value="ECO:0007669"/>
    <property type="project" value="TreeGrafter"/>
</dbReference>
<evidence type="ECO:0000256" key="3">
    <source>
        <dbReference type="ARBA" id="ARBA00023180"/>
    </source>
</evidence>
<dbReference type="InterPro" id="IPR036962">
    <property type="entry name" value="Glyco_hydro_3_N_sf"/>
</dbReference>
<dbReference type="PANTHER" id="PTHR30480">
    <property type="entry name" value="BETA-HEXOSAMINIDASE-RELATED"/>
    <property type="match status" value="1"/>
</dbReference>
<dbReference type="CDD" id="cd04301">
    <property type="entry name" value="NAT_SF"/>
    <property type="match status" value="2"/>
</dbReference>
<protein>
    <submittedName>
        <fullName evidence="6">Glycoside hydrolase family 3 protein</fullName>
    </submittedName>
</protein>
<dbReference type="InterPro" id="IPR017853">
    <property type="entry name" value="GH"/>
</dbReference>
<feature type="domain" description="N-acetyltransferase" evidence="5">
    <location>
        <begin position="735"/>
        <end position="879"/>
    </location>
</feature>
<dbReference type="STRING" id="1149755.A0A2J6RWY0"/>
<reference evidence="6 7" key="1">
    <citation type="submission" date="2016-04" db="EMBL/GenBank/DDBJ databases">
        <title>A degradative enzymes factory behind the ericoid mycorrhizal symbiosis.</title>
        <authorList>
            <consortium name="DOE Joint Genome Institute"/>
            <person name="Martino E."/>
            <person name="Morin E."/>
            <person name="Grelet G."/>
            <person name="Kuo A."/>
            <person name="Kohler A."/>
            <person name="Daghino S."/>
            <person name="Barry K."/>
            <person name="Choi C."/>
            <person name="Cichocki N."/>
            <person name="Clum A."/>
            <person name="Copeland A."/>
            <person name="Hainaut M."/>
            <person name="Haridas S."/>
            <person name="Labutti K."/>
            <person name="Lindquist E."/>
            <person name="Lipzen A."/>
            <person name="Khouja H.-R."/>
            <person name="Murat C."/>
            <person name="Ohm R."/>
            <person name="Olson A."/>
            <person name="Spatafora J."/>
            <person name="Veneault-Fourrey C."/>
            <person name="Henrissat B."/>
            <person name="Grigoriev I."/>
            <person name="Martin F."/>
            <person name="Perotto S."/>
        </authorList>
    </citation>
    <scope>NUCLEOTIDE SEQUENCE [LARGE SCALE GENOMIC DNA]</scope>
    <source>
        <strain evidence="6 7">F</strain>
    </source>
</reference>